<evidence type="ECO:0000256" key="3">
    <source>
        <dbReference type="ARBA" id="ARBA00023807"/>
    </source>
</evidence>
<dbReference type="InParanoid" id="A0A6P9ACS6"/>
<sequence>MSDARASSAVAGIAPTTARRPHGHHHIHHHSATAVKSTEAVSAVSMLQNSMQVLQRMDDLHLDEDCDDDFEPARVTALVAETLGLEEVNDAEVSALMRESLAVAERLAAASLMTSESAKRRLQARSIELGLPLAPSHGLGHGLGFGADLEEYVPPRALLLYLVRMGSFSSAPRVVNKDCQDDDVHVDLAAREGVCRWCEQQLRATNTPAKLLSRRMVPVEGPPGRPSPHWGAEDSSTIRVMQWNVLSQALGVNNDNFVSCPEAALDWAVRRPLMLQELVAAAPDIICLQEVDHYKFLERALSPLGYRGLFEPKPDSPCCYIPDNNGPDGCALLWRSDRFSLLGQHRDRLHVWRIASNQVVLLAVLRHEASGRELCVATTHLKARAGALMSKMRNEQGRELLRIVAAHADGRPVVLSGDFNAEPSEPVYRTVLEHTGMRLASAYSKASHREDDAAPSEDPVTESAQGEPAYTTWKVREEGEQCHTIDYIFYSSSAFSVDALLDFPSGEMLGPGRVPSFQYPSDHFSLCADLRLKDTIPEPRPPGRCASERTK</sequence>
<protein>
    <recommendedName>
        <fullName evidence="3">Nocturnin</fullName>
    </recommendedName>
</protein>
<feature type="region of interest" description="Disordered" evidence="4">
    <location>
        <begin position="443"/>
        <end position="467"/>
    </location>
</feature>
<feature type="compositionally biased region" description="Basic residues" evidence="4">
    <location>
        <begin position="19"/>
        <end position="31"/>
    </location>
</feature>
<dbReference type="GO" id="GO:0006139">
    <property type="term" value="P:nucleobase-containing compound metabolic process"/>
    <property type="evidence" value="ECO:0007669"/>
    <property type="project" value="UniProtKB-ARBA"/>
</dbReference>
<name>A0A6P9ACS6_THRPL</name>
<comment type="similarity">
    <text evidence="1">Belongs to the CCR4/nocturin family.</text>
</comment>
<evidence type="ECO:0000259" key="5">
    <source>
        <dbReference type="Pfam" id="PF03372"/>
    </source>
</evidence>
<evidence type="ECO:0000256" key="4">
    <source>
        <dbReference type="SAM" id="MobiDB-lite"/>
    </source>
</evidence>
<dbReference type="InterPro" id="IPR036691">
    <property type="entry name" value="Endo/exonu/phosph_ase_sf"/>
</dbReference>
<dbReference type="CTD" id="41339"/>
<keyword evidence="2" id="KW-0378">Hydrolase</keyword>
<dbReference type="FunCoup" id="A0A6P9ACS6">
    <property type="interactions" value="106"/>
</dbReference>
<organism evidence="7">
    <name type="scientific">Thrips palmi</name>
    <name type="common">Melon thrips</name>
    <dbReference type="NCBI Taxonomy" id="161013"/>
    <lineage>
        <taxon>Eukaryota</taxon>
        <taxon>Metazoa</taxon>
        <taxon>Ecdysozoa</taxon>
        <taxon>Arthropoda</taxon>
        <taxon>Hexapoda</taxon>
        <taxon>Insecta</taxon>
        <taxon>Pterygota</taxon>
        <taxon>Neoptera</taxon>
        <taxon>Paraneoptera</taxon>
        <taxon>Thysanoptera</taxon>
        <taxon>Terebrantia</taxon>
        <taxon>Thripoidea</taxon>
        <taxon>Thripidae</taxon>
        <taxon>Thrips</taxon>
    </lineage>
</organism>
<keyword evidence="6" id="KW-1185">Reference proteome</keyword>
<dbReference type="Pfam" id="PF03372">
    <property type="entry name" value="Exo_endo_phos"/>
    <property type="match status" value="1"/>
</dbReference>
<dbReference type="SUPFAM" id="SSF56219">
    <property type="entry name" value="DNase I-like"/>
    <property type="match status" value="1"/>
</dbReference>
<dbReference type="AlphaFoldDB" id="A0A6P9ACS6"/>
<gene>
    <name evidence="7" type="primary">LOC117653992</name>
</gene>
<evidence type="ECO:0000256" key="1">
    <source>
        <dbReference type="ARBA" id="ARBA00010774"/>
    </source>
</evidence>
<dbReference type="Proteomes" id="UP000515158">
    <property type="component" value="Unplaced"/>
</dbReference>
<dbReference type="RefSeq" id="XP_034255997.1">
    <property type="nucleotide sequence ID" value="XM_034400106.1"/>
</dbReference>
<dbReference type="Gene3D" id="3.60.10.10">
    <property type="entry name" value="Endonuclease/exonuclease/phosphatase"/>
    <property type="match status" value="1"/>
</dbReference>
<dbReference type="GeneID" id="117653992"/>
<feature type="region of interest" description="Disordered" evidence="4">
    <location>
        <begin position="1"/>
        <end position="33"/>
    </location>
</feature>
<feature type="domain" description="Endonuclease/exonuclease/phosphatase" evidence="5">
    <location>
        <begin position="241"/>
        <end position="523"/>
    </location>
</feature>
<dbReference type="OrthoDB" id="276515at2759"/>
<reference evidence="7" key="1">
    <citation type="submission" date="2025-08" db="UniProtKB">
        <authorList>
            <consortium name="RefSeq"/>
        </authorList>
    </citation>
    <scope>IDENTIFICATION</scope>
    <source>
        <tissue evidence="7">Total insect</tissue>
    </source>
</reference>
<dbReference type="InterPro" id="IPR050410">
    <property type="entry name" value="CCR4/nocturin_mRNA_transcr"/>
</dbReference>
<evidence type="ECO:0000313" key="7">
    <source>
        <dbReference type="RefSeq" id="XP_034255997.1"/>
    </source>
</evidence>
<evidence type="ECO:0000313" key="6">
    <source>
        <dbReference type="Proteomes" id="UP000515158"/>
    </source>
</evidence>
<evidence type="ECO:0000256" key="2">
    <source>
        <dbReference type="ARBA" id="ARBA00022801"/>
    </source>
</evidence>
<dbReference type="KEGG" id="tpal:117653992"/>
<accession>A0A6P9ACS6</accession>
<dbReference type="GO" id="GO:0000175">
    <property type="term" value="F:3'-5'-RNA exonuclease activity"/>
    <property type="evidence" value="ECO:0007669"/>
    <property type="project" value="TreeGrafter"/>
</dbReference>
<proteinExistence type="inferred from homology"/>
<dbReference type="InterPro" id="IPR005135">
    <property type="entry name" value="Endo/exonuclease/phosphatase"/>
</dbReference>
<dbReference type="PANTHER" id="PTHR12121">
    <property type="entry name" value="CARBON CATABOLITE REPRESSOR PROTEIN 4"/>
    <property type="match status" value="1"/>
</dbReference>
<dbReference type="PANTHER" id="PTHR12121:SF45">
    <property type="entry name" value="NOCTURNIN"/>
    <property type="match status" value="1"/>
</dbReference>